<dbReference type="InterPro" id="IPR003593">
    <property type="entry name" value="AAA+_ATPase"/>
</dbReference>
<dbReference type="PANTHER" id="PTHR43875:SF1">
    <property type="entry name" value="OSMOPROTECTIVE COMPOUNDS UPTAKE ATP-BINDING PROTEIN GGTA"/>
    <property type="match status" value="1"/>
</dbReference>
<dbReference type="PROSITE" id="PS50893">
    <property type="entry name" value="ABC_TRANSPORTER_2"/>
    <property type="match status" value="1"/>
</dbReference>
<keyword evidence="2" id="KW-0547">Nucleotide-binding</keyword>
<dbReference type="Pfam" id="PF17912">
    <property type="entry name" value="OB_MalK"/>
    <property type="match status" value="1"/>
</dbReference>
<proteinExistence type="predicted"/>
<dbReference type="InterPro" id="IPR003439">
    <property type="entry name" value="ABC_transporter-like_ATP-bd"/>
</dbReference>
<dbReference type="Gene3D" id="3.40.50.300">
    <property type="entry name" value="P-loop containing nucleotide triphosphate hydrolases"/>
    <property type="match status" value="1"/>
</dbReference>
<dbReference type="GO" id="GO:0005524">
    <property type="term" value="F:ATP binding"/>
    <property type="evidence" value="ECO:0007669"/>
    <property type="project" value="UniProtKB-KW"/>
</dbReference>
<evidence type="ECO:0000313" key="5">
    <source>
        <dbReference type="EMBL" id="PPC78713.1"/>
    </source>
</evidence>
<dbReference type="InterPro" id="IPR040582">
    <property type="entry name" value="OB_MalK-like"/>
</dbReference>
<dbReference type="InterPro" id="IPR027417">
    <property type="entry name" value="P-loop_NTPase"/>
</dbReference>
<dbReference type="AlphaFoldDB" id="A0A2S5KVG9"/>
<evidence type="ECO:0000256" key="3">
    <source>
        <dbReference type="ARBA" id="ARBA00022840"/>
    </source>
</evidence>
<evidence type="ECO:0000256" key="2">
    <source>
        <dbReference type="ARBA" id="ARBA00022741"/>
    </source>
</evidence>
<dbReference type="OrthoDB" id="5288962at2"/>
<dbReference type="PROSITE" id="PS00211">
    <property type="entry name" value="ABC_TRANSPORTER_1"/>
    <property type="match status" value="1"/>
</dbReference>
<dbReference type="InterPro" id="IPR012340">
    <property type="entry name" value="NA-bd_OB-fold"/>
</dbReference>
<feature type="domain" description="ABC transporter" evidence="4">
    <location>
        <begin position="16"/>
        <end position="246"/>
    </location>
</feature>
<accession>A0A2S5KVG9</accession>
<dbReference type="GO" id="GO:0008643">
    <property type="term" value="P:carbohydrate transport"/>
    <property type="evidence" value="ECO:0007669"/>
    <property type="project" value="InterPro"/>
</dbReference>
<dbReference type="InterPro" id="IPR047641">
    <property type="entry name" value="ABC_transpr_MalK/UgpC-like"/>
</dbReference>
<dbReference type="InterPro" id="IPR017871">
    <property type="entry name" value="ABC_transporter-like_CS"/>
</dbReference>
<dbReference type="Gene3D" id="2.40.50.100">
    <property type="match status" value="1"/>
</dbReference>
<comment type="caution">
    <text evidence="5">The sequence shown here is derived from an EMBL/GenBank/DDBJ whole genome shotgun (WGS) entry which is preliminary data.</text>
</comment>
<evidence type="ECO:0000256" key="1">
    <source>
        <dbReference type="ARBA" id="ARBA00022448"/>
    </source>
</evidence>
<dbReference type="PANTHER" id="PTHR43875">
    <property type="entry name" value="MALTODEXTRIN IMPORT ATP-BINDING PROTEIN MSMX"/>
    <property type="match status" value="1"/>
</dbReference>
<dbReference type="CDD" id="cd03301">
    <property type="entry name" value="ABC_MalK_N"/>
    <property type="match status" value="1"/>
</dbReference>
<evidence type="ECO:0000259" key="4">
    <source>
        <dbReference type="PROSITE" id="PS50893"/>
    </source>
</evidence>
<dbReference type="InterPro" id="IPR008995">
    <property type="entry name" value="Mo/tungstate-bd_C_term_dom"/>
</dbReference>
<organism evidence="5 6">
    <name type="scientific">Proteobacteria bacterium 228</name>
    <dbReference type="NCBI Taxonomy" id="2083153"/>
    <lineage>
        <taxon>Bacteria</taxon>
        <taxon>Pseudomonadati</taxon>
        <taxon>Pseudomonadota</taxon>
    </lineage>
</organism>
<evidence type="ECO:0000313" key="6">
    <source>
        <dbReference type="Proteomes" id="UP000238196"/>
    </source>
</evidence>
<dbReference type="Proteomes" id="UP000238196">
    <property type="component" value="Unassembled WGS sequence"/>
</dbReference>
<dbReference type="Pfam" id="PF00005">
    <property type="entry name" value="ABC_tran"/>
    <property type="match status" value="1"/>
</dbReference>
<dbReference type="GO" id="GO:0016887">
    <property type="term" value="F:ATP hydrolysis activity"/>
    <property type="evidence" value="ECO:0007669"/>
    <property type="project" value="InterPro"/>
</dbReference>
<dbReference type="SUPFAM" id="SSF52540">
    <property type="entry name" value="P-loop containing nucleoside triphosphate hydrolases"/>
    <property type="match status" value="1"/>
</dbReference>
<keyword evidence="3 5" id="KW-0067">ATP-binding</keyword>
<gene>
    <name evidence="5" type="ORF">C4K68_04195</name>
</gene>
<dbReference type="EMBL" id="PRLP01000012">
    <property type="protein sequence ID" value="PPC78713.1"/>
    <property type="molecule type" value="Genomic_DNA"/>
</dbReference>
<reference evidence="5 6" key="1">
    <citation type="submission" date="2018-02" db="EMBL/GenBank/DDBJ databases">
        <title>novel marine gammaproteobacteria from coastal saline agro ecosystem.</title>
        <authorList>
            <person name="Krishnan R."/>
            <person name="Ramesh Kumar N."/>
        </authorList>
    </citation>
    <scope>NUCLEOTIDE SEQUENCE [LARGE SCALE GENOMIC DNA]</scope>
    <source>
        <strain evidence="5 6">228</strain>
    </source>
</reference>
<protein>
    <submittedName>
        <fullName evidence="5">ABC transporter ATP-binding protein</fullName>
    </submittedName>
</protein>
<sequence length="378" mass="41657">MTHLSTAARADNPYSVAIRDLDLAFDGVRVLRSLNLNIHKGEFLVLLGSSGCGKSTLLNCIAGLLDITDGQILINDRDVTWEEPKDRDIAMVFQSYALYPQMTVEKNLSFALKVAGVDKEEIQRRVSKAAEMLHLTPLLQRKPAALSGGQRQRVAIGRALVRDVDVFLFDEPLSNLDAKLRTELRVEIKRLHQQLNNTMIYVTHDQIEALTLADRIAIMKEGVIQQLDTPQTIYNKPVNRFVAGFIGSPGMNFLQGQLQLQDSQPWFIADSAMAGLSVPLTHYQFCADLTGSKAVELGVRPEHVVVGEAATALPVCQEVGVEIVEPMGSDTLAWTSLAGQAFSFRTDTELNLKPGDRLLIGFDPARASCFDARSGERI</sequence>
<dbReference type="SMART" id="SM00382">
    <property type="entry name" value="AAA"/>
    <property type="match status" value="1"/>
</dbReference>
<dbReference type="SUPFAM" id="SSF50331">
    <property type="entry name" value="MOP-like"/>
    <property type="match status" value="1"/>
</dbReference>
<keyword evidence="1" id="KW-0813">Transport</keyword>
<dbReference type="FunFam" id="3.40.50.300:FF:000042">
    <property type="entry name" value="Maltose/maltodextrin ABC transporter, ATP-binding protein"/>
    <property type="match status" value="1"/>
</dbReference>
<name>A0A2S5KVG9_9PROT</name>
<dbReference type="InterPro" id="IPR015855">
    <property type="entry name" value="ABC_transpr_MalK-like"/>
</dbReference>
<dbReference type="GO" id="GO:0055052">
    <property type="term" value="C:ATP-binding cassette (ABC) transporter complex, substrate-binding subunit-containing"/>
    <property type="evidence" value="ECO:0007669"/>
    <property type="project" value="TreeGrafter"/>
</dbReference>
<dbReference type="Gene3D" id="2.40.50.140">
    <property type="entry name" value="Nucleic acid-binding proteins"/>
    <property type="match status" value="1"/>
</dbReference>
<dbReference type="GO" id="GO:0140359">
    <property type="term" value="F:ABC-type transporter activity"/>
    <property type="evidence" value="ECO:0007669"/>
    <property type="project" value="InterPro"/>
</dbReference>